<dbReference type="AlphaFoldDB" id="A0A815G4W9"/>
<proteinExistence type="predicted"/>
<dbReference type="Proteomes" id="UP000663828">
    <property type="component" value="Unassembled WGS sequence"/>
</dbReference>
<accession>A0A815G4W9</accession>
<sequence length="96" mass="11589">MNDTAFDQENGLSREFFSTFHQINEQEQIYNRLTNREWVKEVYKIYYSNKAEKFDVIEEKAEQCSRKYQEKMQNLRSKHTYYATDVLTSSPLITTV</sequence>
<evidence type="ECO:0000313" key="1">
    <source>
        <dbReference type="EMBL" id="CAF1333880.1"/>
    </source>
</evidence>
<evidence type="ECO:0000313" key="2">
    <source>
        <dbReference type="Proteomes" id="UP000663828"/>
    </source>
</evidence>
<keyword evidence="2" id="KW-1185">Reference proteome</keyword>
<comment type="caution">
    <text evidence="1">The sequence shown here is derived from an EMBL/GenBank/DDBJ whole genome shotgun (WGS) entry which is preliminary data.</text>
</comment>
<name>A0A815G4W9_ADIRI</name>
<dbReference type="EMBL" id="CAJNOR010002738">
    <property type="protein sequence ID" value="CAF1333880.1"/>
    <property type="molecule type" value="Genomic_DNA"/>
</dbReference>
<protein>
    <submittedName>
        <fullName evidence="1">Uncharacterized protein</fullName>
    </submittedName>
</protein>
<reference evidence="1" key="1">
    <citation type="submission" date="2021-02" db="EMBL/GenBank/DDBJ databases">
        <authorList>
            <person name="Nowell W R."/>
        </authorList>
    </citation>
    <scope>NUCLEOTIDE SEQUENCE</scope>
</reference>
<gene>
    <name evidence="1" type="ORF">XAT740_LOCUS30580</name>
</gene>
<organism evidence="1 2">
    <name type="scientific">Adineta ricciae</name>
    <name type="common">Rotifer</name>
    <dbReference type="NCBI Taxonomy" id="249248"/>
    <lineage>
        <taxon>Eukaryota</taxon>
        <taxon>Metazoa</taxon>
        <taxon>Spiralia</taxon>
        <taxon>Gnathifera</taxon>
        <taxon>Rotifera</taxon>
        <taxon>Eurotatoria</taxon>
        <taxon>Bdelloidea</taxon>
        <taxon>Adinetida</taxon>
        <taxon>Adinetidae</taxon>
        <taxon>Adineta</taxon>
    </lineage>
</organism>